<keyword evidence="6" id="KW-0648">Protein biosynthesis</keyword>
<dbReference type="InterPro" id="IPR045864">
    <property type="entry name" value="aa-tRNA-synth_II/BPL/LPL"/>
</dbReference>
<keyword evidence="5" id="KW-0067">ATP-binding</keyword>
<dbReference type="AlphaFoldDB" id="A0A914PFP3"/>
<evidence type="ECO:0000256" key="5">
    <source>
        <dbReference type="ARBA" id="ARBA00022840"/>
    </source>
</evidence>
<keyword evidence="9" id="KW-1185">Reference proteome</keyword>
<dbReference type="SUPFAM" id="SSF160350">
    <property type="entry name" value="Rnp2-like"/>
    <property type="match status" value="1"/>
</dbReference>
<evidence type="ECO:0000256" key="4">
    <source>
        <dbReference type="ARBA" id="ARBA00022741"/>
    </source>
</evidence>
<keyword evidence="2" id="KW-0436">Ligase</keyword>
<accession>A0A914PFP3</accession>
<dbReference type="GO" id="GO:0006421">
    <property type="term" value="P:asparaginyl-tRNA aminoacylation"/>
    <property type="evidence" value="ECO:0007669"/>
    <property type="project" value="TreeGrafter"/>
</dbReference>
<evidence type="ECO:0000256" key="3">
    <source>
        <dbReference type="ARBA" id="ARBA00022694"/>
    </source>
</evidence>
<dbReference type="InterPro" id="IPR006195">
    <property type="entry name" value="aa-tRNA-synth_II"/>
</dbReference>
<dbReference type="InterPro" id="IPR038085">
    <property type="entry name" value="Rnp2-like_sf"/>
</dbReference>
<keyword evidence="3" id="KW-0819">tRNA processing</keyword>
<feature type="domain" description="Aminoacyl-transfer RNA synthetases class-II family profile" evidence="8">
    <location>
        <begin position="1"/>
        <end position="312"/>
    </location>
</feature>
<sequence length="414" mass="46647">MNLLTHKYFTQNDFTHIDTPLISANDCEGAGEAFQILSPNDPDFFGEEEKYLPVSGQLHLEAMTTGIPRVYTLNTAFRAEKSLSRQHLAEFRMLEAERAFTDSVDDLCDEVEGYIKFVTTEIQPFFQNFAKISTFQGLFLEDSIKFFTESVEAANYPRMKYDEAVDLLQKHGEIVNKGLNKAQELLLVDICKSPLFVYNYPSEQKPFYMQRSENGKEALCFDLLAPFVGELAGGSLREPDIDKMKSRQNSQSLNWYYELRTRGTPQTGGFGLGMDRFMQALFGIANIKDTMVKFKRRYYLIEDVENNTSQLPHKAISAAVSAKIGELYGDFGHAAVASKFGQHPINAPAGMLVIKAPAEYAYMVDAALPFVSSVGGKPVQLVLLRRSSTIRSLYLLAWKLHNRRLQAEAALSNK</sequence>
<name>A0A914PFP3_9BILA</name>
<reference evidence="10" key="1">
    <citation type="submission" date="2022-11" db="UniProtKB">
        <authorList>
            <consortium name="WormBaseParasite"/>
        </authorList>
    </citation>
    <scope>IDENTIFICATION</scope>
</reference>
<evidence type="ECO:0000256" key="7">
    <source>
        <dbReference type="ARBA" id="ARBA00023146"/>
    </source>
</evidence>
<evidence type="ECO:0000313" key="9">
    <source>
        <dbReference type="Proteomes" id="UP000887578"/>
    </source>
</evidence>
<evidence type="ECO:0000256" key="6">
    <source>
        <dbReference type="ARBA" id="ARBA00022917"/>
    </source>
</evidence>
<dbReference type="Pfam" id="PF01900">
    <property type="entry name" value="RNase_P_Rpp14"/>
    <property type="match status" value="1"/>
</dbReference>
<evidence type="ECO:0000256" key="2">
    <source>
        <dbReference type="ARBA" id="ARBA00022598"/>
    </source>
</evidence>
<dbReference type="PANTHER" id="PTHR22594:SF34">
    <property type="entry name" value="ASPARAGINE--TRNA LIGASE, MITOCHONDRIAL-RELATED"/>
    <property type="match status" value="1"/>
</dbReference>
<dbReference type="InterPro" id="IPR004364">
    <property type="entry name" value="Aa-tRNA-synt_II"/>
</dbReference>
<proteinExistence type="inferred from homology"/>
<dbReference type="GO" id="GO:0001682">
    <property type="term" value="P:tRNA 5'-leader removal"/>
    <property type="evidence" value="ECO:0007669"/>
    <property type="project" value="InterPro"/>
</dbReference>
<dbReference type="PROSITE" id="PS50862">
    <property type="entry name" value="AA_TRNA_LIGASE_II"/>
    <property type="match status" value="1"/>
</dbReference>
<dbReference type="GO" id="GO:0005739">
    <property type="term" value="C:mitochondrion"/>
    <property type="evidence" value="ECO:0007669"/>
    <property type="project" value="TreeGrafter"/>
</dbReference>
<evidence type="ECO:0000259" key="8">
    <source>
        <dbReference type="PROSITE" id="PS50862"/>
    </source>
</evidence>
<dbReference type="InterPro" id="IPR002759">
    <property type="entry name" value="Pop5/Rpp14/Rnp2-like"/>
</dbReference>
<dbReference type="GO" id="GO:0030677">
    <property type="term" value="C:ribonuclease P complex"/>
    <property type="evidence" value="ECO:0007669"/>
    <property type="project" value="InterPro"/>
</dbReference>
<protein>
    <submittedName>
        <fullName evidence="10">Aminoacyl-transfer RNA synthetases class-II family profile domain-containing protein</fullName>
    </submittedName>
</protein>
<dbReference type="Pfam" id="PF00152">
    <property type="entry name" value="tRNA-synt_2"/>
    <property type="match status" value="1"/>
</dbReference>
<dbReference type="PANTHER" id="PTHR22594">
    <property type="entry name" value="ASPARTYL/LYSYL-TRNA SYNTHETASE"/>
    <property type="match status" value="1"/>
</dbReference>
<organism evidence="9 10">
    <name type="scientific">Panagrolaimus davidi</name>
    <dbReference type="NCBI Taxonomy" id="227884"/>
    <lineage>
        <taxon>Eukaryota</taxon>
        <taxon>Metazoa</taxon>
        <taxon>Ecdysozoa</taxon>
        <taxon>Nematoda</taxon>
        <taxon>Chromadorea</taxon>
        <taxon>Rhabditida</taxon>
        <taxon>Tylenchina</taxon>
        <taxon>Panagrolaimomorpha</taxon>
        <taxon>Panagrolaimoidea</taxon>
        <taxon>Panagrolaimidae</taxon>
        <taxon>Panagrolaimus</taxon>
    </lineage>
</organism>
<comment type="similarity">
    <text evidence="1">Belongs to the eukaryotic/archaeal RNase P protein component 2 family.</text>
</comment>
<dbReference type="Proteomes" id="UP000887578">
    <property type="component" value="Unplaced"/>
</dbReference>
<evidence type="ECO:0000313" key="10">
    <source>
        <dbReference type="WBParaSite" id="PDA_v2.g17089.t1"/>
    </source>
</evidence>
<dbReference type="Gene3D" id="3.30.70.3250">
    <property type="entry name" value="Ribonuclease P, Pop5 subunit"/>
    <property type="match status" value="1"/>
</dbReference>
<dbReference type="GO" id="GO:0005524">
    <property type="term" value="F:ATP binding"/>
    <property type="evidence" value="ECO:0007669"/>
    <property type="project" value="UniProtKB-KW"/>
</dbReference>
<dbReference type="Gene3D" id="3.30.930.10">
    <property type="entry name" value="Bira Bifunctional Protein, Domain 2"/>
    <property type="match status" value="1"/>
</dbReference>
<dbReference type="GO" id="GO:0004816">
    <property type="term" value="F:asparagine-tRNA ligase activity"/>
    <property type="evidence" value="ECO:0007669"/>
    <property type="project" value="TreeGrafter"/>
</dbReference>
<evidence type="ECO:0000256" key="1">
    <source>
        <dbReference type="ARBA" id="ARBA00010800"/>
    </source>
</evidence>
<keyword evidence="4" id="KW-0547">Nucleotide-binding</keyword>
<keyword evidence="7" id="KW-0030">Aminoacyl-tRNA synthetase</keyword>
<dbReference type="WBParaSite" id="PDA_v2.g17089.t1">
    <property type="protein sequence ID" value="PDA_v2.g17089.t1"/>
    <property type="gene ID" value="PDA_v2.g17089"/>
</dbReference>
<dbReference type="SUPFAM" id="SSF55681">
    <property type="entry name" value="Class II aaRS and biotin synthetases"/>
    <property type="match status" value="1"/>
</dbReference>